<organism evidence="1">
    <name type="scientific">Timema monikensis</name>
    <dbReference type="NCBI Taxonomy" id="170555"/>
    <lineage>
        <taxon>Eukaryota</taxon>
        <taxon>Metazoa</taxon>
        <taxon>Ecdysozoa</taxon>
        <taxon>Arthropoda</taxon>
        <taxon>Hexapoda</taxon>
        <taxon>Insecta</taxon>
        <taxon>Pterygota</taxon>
        <taxon>Neoptera</taxon>
        <taxon>Polyneoptera</taxon>
        <taxon>Phasmatodea</taxon>
        <taxon>Timematodea</taxon>
        <taxon>Timematoidea</taxon>
        <taxon>Timematidae</taxon>
        <taxon>Timema</taxon>
    </lineage>
</organism>
<gene>
    <name evidence="1" type="ORF">TMSB3V08_LOCUS6597</name>
</gene>
<accession>A0A7R9HP73</accession>
<protein>
    <submittedName>
        <fullName evidence="1">Uncharacterized protein</fullName>
    </submittedName>
</protein>
<name>A0A7R9HP73_9NEOP</name>
<reference evidence="1" key="1">
    <citation type="submission" date="2020-11" db="EMBL/GenBank/DDBJ databases">
        <authorList>
            <person name="Tran Van P."/>
        </authorList>
    </citation>
    <scope>NUCLEOTIDE SEQUENCE</scope>
</reference>
<dbReference type="EMBL" id="OB794235">
    <property type="protein sequence ID" value="CAD7429822.1"/>
    <property type="molecule type" value="Genomic_DNA"/>
</dbReference>
<dbReference type="AlphaFoldDB" id="A0A7R9HP73"/>
<proteinExistence type="predicted"/>
<evidence type="ECO:0000313" key="1">
    <source>
        <dbReference type="EMBL" id="CAD7429822.1"/>
    </source>
</evidence>
<sequence length="111" mass="12269">MHSSFSRKEQASYEVEVWTPESVACSSPEEAIPAMHIPSVPLKVNCGDWVAVMYNSDWWPGAVEEVNSEEMKIARNGGSHNVTLISGAGIKKKRELAQRRLDLQNGISTIV</sequence>